<dbReference type="Gene3D" id="3.40.50.1820">
    <property type="entry name" value="alpha/beta hydrolase"/>
    <property type="match status" value="1"/>
</dbReference>
<dbReference type="PANTHER" id="PTHR46086">
    <property type="entry name" value="ALPHA/BETA-HYDROLASES SUPERFAMILY PROTEIN"/>
    <property type="match status" value="1"/>
</dbReference>
<dbReference type="Pfam" id="PF01764">
    <property type="entry name" value="Lipase_3"/>
    <property type="match status" value="1"/>
</dbReference>
<dbReference type="GO" id="GO:0006629">
    <property type="term" value="P:lipid metabolic process"/>
    <property type="evidence" value="ECO:0007669"/>
    <property type="project" value="InterPro"/>
</dbReference>
<sequence length="296" mass="33912">MRRKIHRHQAWHVPTHLRGALEVIGTEKSLYVTGHSLGGALVSVFAHCLAKLAADKKPIPGWADGLDIVTGLMQRVMHGGGIYTFAGPLVGDNAFRVFMGEQFGERIFRVVHAGDWVPQVPPYVLEYRHHMREYYLNTFGYLFWEPDDIEHWRRIETWPVSFYGLYIWKIVYGLCFYDESIVRTLERLLLIFTVPGLTDHWPSDYERCLRTYALLESERLHAACARSVSTETWPIETSMCEMVQQDEVVGQVHGGFFAALFWHFKEAEGKDKGDALVSVFVHCLAKLAADDKPRLG</sequence>
<proteinExistence type="predicted"/>
<protein>
    <recommendedName>
        <fullName evidence="1">Fungal lipase-type domain-containing protein</fullName>
    </recommendedName>
</protein>
<feature type="domain" description="Fungal lipase-type" evidence="1">
    <location>
        <begin position="27"/>
        <end position="123"/>
    </location>
</feature>
<dbReference type="GO" id="GO:0004806">
    <property type="term" value="F:triacylglycerol lipase activity"/>
    <property type="evidence" value="ECO:0007669"/>
    <property type="project" value="InterPro"/>
</dbReference>
<reference evidence="2 3" key="1">
    <citation type="journal article" date="2024" name="Nat. Commun.">
        <title>Phylogenomics reveals the evolutionary origins of lichenization in chlorophyte algae.</title>
        <authorList>
            <person name="Puginier C."/>
            <person name="Libourel C."/>
            <person name="Otte J."/>
            <person name="Skaloud P."/>
            <person name="Haon M."/>
            <person name="Grisel S."/>
            <person name="Petersen M."/>
            <person name="Berrin J.G."/>
            <person name="Delaux P.M."/>
            <person name="Dal Grande F."/>
            <person name="Keller J."/>
        </authorList>
    </citation>
    <scope>NUCLEOTIDE SEQUENCE [LARGE SCALE GENOMIC DNA]</scope>
    <source>
        <strain evidence="2 3">SAG 2523</strain>
    </source>
</reference>
<evidence type="ECO:0000313" key="3">
    <source>
        <dbReference type="Proteomes" id="UP001485043"/>
    </source>
</evidence>
<dbReference type="PANTHER" id="PTHR46086:SF3">
    <property type="entry name" value="TRIACYLGLYCEROL LIPASE OBL1"/>
    <property type="match status" value="1"/>
</dbReference>
<evidence type="ECO:0000259" key="1">
    <source>
        <dbReference type="Pfam" id="PF01764"/>
    </source>
</evidence>
<dbReference type="AlphaFoldDB" id="A0AAW1S108"/>
<dbReference type="InterPro" id="IPR044819">
    <property type="entry name" value="OBL-like"/>
</dbReference>
<comment type="caution">
    <text evidence="2">The sequence shown here is derived from an EMBL/GenBank/DDBJ whole genome shotgun (WGS) entry which is preliminary data.</text>
</comment>
<accession>A0AAW1S108</accession>
<keyword evidence="3" id="KW-1185">Reference proteome</keyword>
<name>A0AAW1S108_9CHLO</name>
<gene>
    <name evidence="2" type="ORF">WJX84_005372</name>
</gene>
<dbReference type="InterPro" id="IPR029058">
    <property type="entry name" value="AB_hydrolase_fold"/>
</dbReference>
<organism evidence="2 3">
    <name type="scientific">Apatococcus fuscideae</name>
    <dbReference type="NCBI Taxonomy" id="2026836"/>
    <lineage>
        <taxon>Eukaryota</taxon>
        <taxon>Viridiplantae</taxon>
        <taxon>Chlorophyta</taxon>
        <taxon>core chlorophytes</taxon>
        <taxon>Trebouxiophyceae</taxon>
        <taxon>Chlorellales</taxon>
        <taxon>Chlorellaceae</taxon>
        <taxon>Apatococcus</taxon>
    </lineage>
</organism>
<evidence type="ECO:0000313" key="2">
    <source>
        <dbReference type="EMBL" id="KAK9839894.1"/>
    </source>
</evidence>
<dbReference type="CDD" id="cd00519">
    <property type="entry name" value="Lipase_3"/>
    <property type="match status" value="1"/>
</dbReference>
<dbReference type="EMBL" id="JALJOV010001822">
    <property type="protein sequence ID" value="KAK9839894.1"/>
    <property type="molecule type" value="Genomic_DNA"/>
</dbReference>
<dbReference type="Proteomes" id="UP001485043">
    <property type="component" value="Unassembled WGS sequence"/>
</dbReference>
<dbReference type="SUPFAM" id="SSF53474">
    <property type="entry name" value="alpha/beta-Hydrolases"/>
    <property type="match status" value="1"/>
</dbReference>
<dbReference type="InterPro" id="IPR002921">
    <property type="entry name" value="Fungal_lipase-type"/>
</dbReference>